<evidence type="ECO:0000313" key="2">
    <source>
        <dbReference type="Proteomes" id="UP000829196"/>
    </source>
</evidence>
<keyword evidence="2" id="KW-1185">Reference proteome</keyword>
<comment type="caution">
    <text evidence="1">The sequence shown here is derived from an EMBL/GenBank/DDBJ whole genome shotgun (WGS) entry which is preliminary data.</text>
</comment>
<dbReference type="AlphaFoldDB" id="A0A8T3BX46"/>
<accession>A0A8T3BX46</accession>
<proteinExistence type="predicted"/>
<evidence type="ECO:0000313" key="1">
    <source>
        <dbReference type="EMBL" id="KAI0523517.1"/>
    </source>
</evidence>
<reference evidence="1" key="1">
    <citation type="journal article" date="2022" name="Front. Genet.">
        <title>Chromosome-Scale Assembly of the Dendrobium nobile Genome Provides Insights Into the Molecular Mechanism of the Biosynthesis of the Medicinal Active Ingredient of Dendrobium.</title>
        <authorList>
            <person name="Xu Q."/>
            <person name="Niu S.-C."/>
            <person name="Li K.-L."/>
            <person name="Zheng P.-J."/>
            <person name="Zhang X.-J."/>
            <person name="Jia Y."/>
            <person name="Liu Y."/>
            <person name="Niu Y.-X."/>
            <person name="Yu L.-H."/>
            <person name="Chen D.-F."/>
            <person name="Zhang G.-Q."/>
        </authorList>
    </citation>
    <scope>NUCLEOTIDE SEQUENCE</scope>
    <source>
        <tissue evidence="1">Leaf</tissue>
    </source>
</reference>
<dbReference type="EMBL" id="JAGYWB010000005">
    <property type="protein sequence ID" value="KAI0523517.1"/>
    <property type="molecule type" value="Genomic_DNA"/>
</dbReference>
<protein>
    <submittedName>
        <fullName evidence="1">Uncharacterized protein</fullName>
    </submittedName>
</protein>
<sequence>MLTFDGGRYSKEELKIDESAPESSGPIWIVPIMYRNYRNDFLYGLSGPIWDLILMREKIIKYLKFSRGERRSRRIWKKLIFGRRRAVFVLGKGRKSRNRFQSLISIDDCFEKKKYRCFVLLHLMFHSSSVCVFVVELKYLEDSVPKQIPKPDPGQSLARGLEEEAGGPARSIVEHQAFNHVVRGVGGEATGLVA</sequence>
<organism evidence="1 2">
    <name type="scientific">Dendrobium nobile</name>
    <name type="common">Orchid</name>
    <dbReference type="NCBI Taxonomy" id="94219"/>
    <lineage>
        <taxon>Eukaryota</taxon>
        <taxon>Viridiplantae</taxon>
        <taxon>Streptophyta</taxon>
        <taxon>Embryophyta</taxon>
        <taxon>Tracheophyta</taxon>
        <taxon>Spermatophyta</taxon>
        <taxon>Magnoliopsida</taxon>
        <taxon>Liliopsida</taxon>
        <taxon>Asparagales</taxon>
        <taxon>Orchidaceae</taxon>
        <taxon>Epidendroideae</taxon>
        <taxon>Malaxideae</taxon>
        <taxon>Dendrobiinae</taxon>
        <taxon>Dendrobium</taxon>
    </lineage>
</organism>
<gene>
    <name evidence="1" type="ORF">KFK09_005912</name>
</gene>
<name>A0A8T3BX46_DENNO</name>
<dbReference type="Proteomes" id="UP000829196">
    <property type="component" value="Unassembled WGS sequence"/>
</dbReference>